<protein>
    <submittedName>
        <fullName evidence="5">Cna B-type domain-containing protein</fullName>
    </submittedName>
</protein>
<keyword evidence="2" id="KW-0472">Membrane</keyword>
<dbReference type="Gene3D" id="2.60.40.1140">
    <property type="entry name" value="Collagen-binding surface protein Cna, B-type domain"/>
    <property type="match status" value="9"/>
</dbReference>
<evidence type="ECO:0000256" key="3">
    <source>
        <dbReference type="SAM" id="SignalP"/>
    </source>
</evidence>
<keyword evidence="2" id="KW-1133">Transmembrane helix</keyword>
<accession>A0A6N7RQA7</accession>
<feature type="domain" description="CNA-B" evidence="4">
    <location>
        <begin position="1366"/>
        <end position="1437"/>
    </location>
</feature>
<proteinExistence type="predicted"/>
<dbReference type="EMBL" id="VTFY01000011">
    <property type="protein sequence ID" value="MRX83426.1"/>
    <property type="molecule type" value="Genomic_DNA"/>
</dbReference>
<reference evidence="6" key="1">
    <citation type="submission" date="2019-08" db="EMBL/GenBank/DDBJ databases">
        <title>Arthrobacter sp. nov., isolated from plateau pika and Tibetan wild ass.</title>
        <authorList>
            <person name="Ge Y."/>
        </authorList>
    </citation>
    <scope>NUCLEOTIDE SEQUENCE [LARGE SCALE GENOMIC DNA]</scope>
    <source>
        <strain evidence="6">HF-4214</strain>
    </source>
</reference>
<keyword evidence="3" id="KW-0732">Signal</keyword>
<keyword evidence="2" id="KW-0812">Transmembrane</keyword>
<dbReference type="Pfam" id="PF05738">
    <property type="entry name" value="Cna_B"/>
    <property type="match status" value="7"/>
</dbReference>
<name>A0A6N7RQA7_9ACTN</name>
<keyword evidence="6" id="KW-1185">Reference proteome</keyword>
<feature type="domain" description="CNA-B" evidence="4">
    <location>
        <begin position="1180"/>
        <end position="1261"/>
    </location>
</feature>
<feature type="domain" description="CNA-B" evidence="4">
    <location>
        <begin position="592"/>
        <end position="672"/>
    </location>
</feature>
<feature type="domain" description="CNA-B" evidence="4">
    <location>
        <begin position="791"/>
        <end position="883"/>
    </location>
</feature>
<feature type="domain" description="CNA-B" evidence="4">
    <location>
        <begin position="1465"/>
        <end position="1546"/>
    </location>
</feature>
<evidence type="ECO:0000256" key="1">
    <source>
        <dbReference type="SAM" id="MobiDB-lite"/>
    </source>
</evidence>
<sequence>MNMTTRSLPAAHARRLLVTLVIALSALALVLLAPPPAHAEGSKELVAHGGYRPYTERYNASTAGESRLTELYAYVKEGETVSFGTSVKDAVARFTNEKMGTDLSDAELAALNQCDIVVCDPDWVQEQQDSPGTGNTRAYPYFQGARDARVTTYDVNGAATADSGTAGYIGSVARETGGPTGPDGDGYAPLTFTAQKSGVYLFKFYSQSLSNRNPQPYLTTDDRAFTSAAQAGGSIAAWDITVSNGDGAQNGRVFTQKLFLNMGNNFDKEGILKSHMFAVTDDNYHYEIDFNGMDPFGFVFFANNRGLLDGSLDDRAGTHSLYHSVRSQNNALSDLAEHGVILNNAPTNELDHTYKLFFNNPTDPEVLAALGIATPSGENAISNFTFTGNPSPNPAAPELKANEGYVGKGGTFSFDVGNVAATSYEITLSFGDNNTVTLSNTLVKNGTNTIAWDGLDANGVKVPAGTYDLNNVAIKLKGGEVHFPLLDVENNYDGVKIHRLGADGSPVDSTVYYNNSSSNAGDVTPPWSMSNWAVADTQDHSVTGVDTSSQGAMAYQNRAGDQTALDIWAYHDTPIVLQNFQFKLMDVPTKLSVHKTWDHGANHADPLPSSIDVELLADDTVIDTQTLTAPTVGGEDGGTYTWTGLDPNKNYTVREANVPEGYQPSEAITGNNDEGWSIDLVNTYTGNVTTVEVEKQWSGTQPPAELPISVVGRDAADNVQFRQDFVLNAGNNWKAAIDNLTPDQQALWFSIEETLPDGYRQIGDANKLTPNGDGTSTLSFTITNQKVTDLTVTKAWDDDDNSQGIRPTTVEMQLLKDGQPFGDPVILSEENNWSYTWKDLVDDGSYSAFKVYESSDLGEYTSSADSPDNAADFTDGMATVTNTLPPTMSFTAMKLWVGTPLGSTPASIDVQLYQNGEPYGDPVALNGTGGWQHTWFGLPTTDANGDEVTYYALETAVPPDYEANITNNEHEAVITNTYTGGVASIVVQKEWTGTQTPASIDVRVTGTNAAGQQQYDSGAVTLTAEGGWRAELPIAVGMRTLTFDVSEVVPEGYRQLDSTSSLSEDGKTLTFTLTNEKLMDLKVTKAWVDGGDASGQRPTSVQMQLLKDGAPFGDLVTVGPDTNWSYQWNGLADDGSVYTVYETTDLPGYTSDASSVGSAVGFENGEAVITNALIPTTSFTVAKEWVNDSDTPLPGSVDVQLYQNGEAYGNAVTLTEAGGWRHTWTGLPSQGMTYTVDEVTMPPQYTSTTMTDENGATITNTYTGGVAHVLVKKDWLGGQAPASLDVRVTGTNADGDQKYDSGTVTLSPDNGWSADLPIDVGMRNLSFELSEVLPDGYRQIGTSTTLSDDGTVLTFSLQNQKVTSLTATKAWEDNDNSRGSRPSSVSFQLLKDGVPYGPHVIVDASGAWSHTWTDLPDDGSAYTVYEPDALPKYDSDAPSIDDAIGFPGGSATITNRIIVPTTSFSVEKTWVNDSDTPLPGSVEVQLFQNGRAWGDPVTLTEADGWRHTWTDLPDDDTTYTAEEVAVPPGYASSVTTEDGVSTITNTYTGGVAHIVVKKAWTGTATLPTSLDVRVTGTDKDGQQRYDSGTVTLTAEGGWQTELPIDVGMRNLAFTATETVPEGFDLVSTESALSEDGTTLTLTLTNKADEPPVEPPVTPVEPNPPTTPGTPQTPGTPGTPGTPATPTSIGGSPVATGDALGGALAALAALAAAAAGTLAVTVRRRKARRN</sequence>
<organism evidence="5 6">
    <name type="scientific">Eggerthella guodeyinii</name>
    <dbReference type="NCBI Taxonomy" id="2690837"/>
    <lineage>
        <taxon>Bacteria</taxon>
        <taxon>Bacillati</taxon>
        <taxon>Actinomycetota</taxon>
        <taxon>Coriobacteriia</taxon>
        <taxon>Eggerthellales</taxon>
        <taxon>Eggerthellaceae</taxon>
        <taxon>Eggerthella</taxon>
    </lineage>
</organism>
<evidence type="ECO:0000259" key="4">
    <source>
        <dbReference type="Pfam" id="PF05738"/>
    </source>
</evidence>
<dbReference type="SUPFAM" id="SSF49478">
    <property type="entry name" value="Cna protein B-type domain"/>
    <property type="match status" value="7"/>
</dbReference>
<dbReference type="RefSeq" id="WP_154334240.1">
    <property type="nucleotide sequence ID" value="NZ_VTFY01000011.1"/>
</dbReference>
<feature type="compositionally biased region" description="Pro residues" evidence="1">
    <location>
        <begin position="1652"/>
        <end position="1667"/>
    </location>
</feature>
<evidence type="ECO:0000313" key="6">
    <source>
        <dbReference type="Proteomes" id="UP000438093"/>
    </source>
</evidence>
<feature type="transmembrane region" description="Helical" evidence="2">
    <location>
        <begin position="1698"/>
        <end position="1721"/>
    </location>
</feature>
<evidence type="ECO:0000256" key="2">
    <source>
        <dbReference type="SAM" id="Phobius"/>
    </source>
</evidence>
<dbReference type="CDD" id="cd00222">
    <property type="entry name" value="CollagenBindB"/>
    <property type="match status" value="7"/>
</dbReference>
<feature type="signal peptide" evidence="3">
    <location>
        <begin position="1"/>
        <end position="39"/>
    </location>
</feature>
<comment type="caution">
    <text evidence="5">The sequence shown here is derived from an EMBL/GenBank/DDBJ whole genome shotgun (WGS) entry which is preliminary data.</text>
</comment>
<evidence type="ECO:0000313" key="5">
    <source>
        <dbReference type="EMBL" id="MRX83426.1"/>
    </source>
</evidence>
<feature type="domain" description="CNA-B" evidence="4">
    <location>
        <begin position="893"/>
        <end position="977"/>
    </location>
</feature>
<feature type="chain" id="PRO_5027081312" evidence="3">
    <location>
        <begin position="40"/>
        <end position="1729"/>
    </location>
</feature>
<feature type="domain" description="CNA-B" evidence="4">
    <location>
        <begin position="1082"/>
        <end position="1153"/>
    </location>
</feature>
<gene>
    <name evidence="5" type="ORF">GJG86_13130</name>
</gene>
<dbReference type="Gene3D" id="2.60.40.4070">
    <property type="match status" value="1"/>
</dbReference>
<dbReference type="InterPro" id="IPR008454">
    <property type="entry name" value="Collagen-bd_Cna-like_B-typ_dom"/>
</dbReference>
<feature type="region of interest" description="Disordered" evidence="1">
    <location>
        <begin position="1645"/>
        <end position="1692"/>
    </location>
</feature>
<dbReference type="Proteomes" id="UP000438093">
    <property type="component" value="Unassembled WGS sequence"/>
</dbReference>
<feature type="compositionally biased region" description="Low complexity" evidence="1">
    <location>
        <begin position="1668"/>
        <end position="1686"/>
    </location>
</feature>